<dbReference type="EMBL" id="CP073720">
    <property type="protein sequence ID" value="UWP78690.1"/>
    <property type="molecule type" value="Genomic_DNA"/>
</dbReference>
<protein>
    <submittedName>
        <fullName evidence="2">DNA mismatch repair protein MutL</fullName>
    </submittedName>
</protein>
<dbReference type="RefSeq" id="WP_259856019.1">
    <property type="nucleotide sequence ID" value="NZ_CP073720.1"/>
</dbReference>
<proteinExistence type="predicted"/>
<sequence>MRVRRAAVPVLLWCLATAASIAVASLALRPVLRTAVPSDSVPLEAAEPRGHRELITQPVPPATTGSAPATSAPAPASPSTSGPARSAPAAPQSSPKAVVTTGAPARIVDGWSVTTGADGVDTYLRSFRSEGGDAVIRIRDGVVSLVTATPRDGYSVSRSQTESSRMVVQFVAGSGTVAYLVDAIWWQGAPHGTVTRIGN</sequence>
<organism evidence="2 3">
    <name type="scientific">Dactylosporangium fulvum</name>
    <dbReference type="NCBI Taxonomy" id="53359"/>
    <lineage>
        <taxon>Bacteria</taxon>
        <taxon>Bacillati</taxon>
        <taxon>Actinomycetota</taxon>
        <taxon>Actinomycetes</taxon>
        <taxon>Micromonosporales</taxon>
        <taxon>Micromonosporaceae</taxon>
        <taxon>Dactylosporangium</taxon>
    </lineage>
</organism>
<feature type="compositionally biased region" description="Low complexity" evidence="1">
    <location>
        <begin position="62"/>
        <end position="95"/>
    </location>
</feature>
<gene>
    <name evidence="2" type="ORF">Dfulv_26315</name>
</gene>
<feature type="region of interest" description="Disordered" evidence="1">
    <location>
        <begin position="39"/>
        <end position="100"/>
    </location>
</feature>
<evidence type="ECO:0000313" key="2">
    <source>
        <dbReference type="EMBL" id="UWP78690.1"/>
    </source>
</evidence>
<accession>A0ABY5VN61</accession>
<keyword evidence="3" id="KW-1185">Reference proteome</keyword>
<reference evidence="2" key="2">
    <citation type="submission" date="2022-09" db="EMBL/GenBank/DDBJ databases">
        <title>Biosynthetic gene clusters of Dactylosporangioum fulvum.</title>
        <authorList>
            <person name="Caradec T."/>
        </authorList>
    </citation>
    <scope>NUCLEOTIDE SEQUENCE</scope>
    <source>
        <strain evidence="2">NRRL B-16292</strain>
    </source>
</reference>
<evidence type="ECO:0000256" key="1">
    <source>
        <dbReference type="SAM" id="MobiDB-lite"/>
    </source>
</evidence>
<evidence type="ECO:0000313" key="3">
    <source>
        <dbReference type="Proteomes" id="UP001059617"/>
    </source>
</evidence>
<dbReference type="Proteomes" id="UP001059617">
    <property type="component" value="Chromosome"/>
</dbReference>
<reference evidence="2" key="1">
    <citation type="submission" date="2021-04" db="EMBL/GenBank/DDBJ databases">
        <authorList>
            <person name="Hartkoorn R.C."/>
            <person name="Beaudoing E."/>
            <person name="Hot D."/>
        </authorList>
    </citation>
    <scope>NUCLEOTIDE SEQUENCE</scope>
    <source>
        <strain evidence="2">NRRL B-16292</strain>
    </source>
</reference>
<name>A0ABY5VN61_9ACTN</name>